<keyword evidence="3" id="KW-1185">Reference proteome</keyword>
<keyword evidence="1" id="KW-0812">Transmembrane</keyword>
<dbReference type="AlphaFoldDB" id="A0A316DGB3"/>
<gene>
    <name evidence="2" type="ORF">LV89_04603</name>
</gene>
<keyword evidence="1" id="KW-1133">Transmembrane helix</keyword>
<dbReference type="RefSeq" id="WP_109745249.1">
    <property type="nucleotide sequence ID" value="NZ_QGGO01000040.1"/>
</dbReference>
<keyword evidence="1" id="KW-0472">Membrane</keyword>
<dbReference type="EMBL" id="QGGO01000040">
    <property type="protein sequence ID" value="PWK16945.1"/>
    <property type="molecule type" value="Genomic_DNA"/>
</dbReference>
<evidence type="ECO:0000256" key="1">
    <source>
        <dbReference type="SAM" id="Phobius"/>
    </source>
</evidence>
<feature type="transmembrane region" description="Helical" evidence="1">
    <location>
        <begin position="16"/>
        <end position="35"/>
    </location>
</feature>
<accession>A0A316DGB3</accession>
<dbReference type="Proteomes" id="UP000245489">
    <property type="component" value="Unassembled WGS sequence"/>
</dbReference>
<evidence type="ECO:0000313" key="2">
    <source>
        <dbReference type="EMBL" id="PWK16945.1"/>
    </source>
</evidence>
<protein>
    <submittedName>
        <fullName evidence="2">Uncharacterized protein</fullName>
    </submittedName>
</protein>
<name>A0A316DGB3_9BACT</name>
<comment type="caution">
    <text evidence="2">The sequence shown here is derived from an EMBL/GenBank/DDBJ whole genome shotgun (WGS) entry which is preliminary data.</text>
</comment>
<reference evidence="2 3" key="1">
    <citation type="submission" date="2018-05" db="EMBL/GenBank/DDBJ databases">
        <title>Genomic Encyclopedia of Archaeal and Bacterial Type Strains, Phase II (KMG-II): from individual species to whole genera.</title>
        <authorList>
            <person name="Goeker M."/>
        </authorList>
    </citation>
    <scope>NUCLEOTIDE SEQUENCE [LARGE SCALE GENOMIC DNA]</scope>
    <source>
        <strain evidence="2 3">DSM 22214</strain>
    </source>
</reference>
<organism evidence="2 3">
    <name type="scientific">Arcicella aurantiaca</name>
    <dbReference type="NCBI Taxonomy" id="591202"/>
    <lineage>
        <taxon>Bacteria</taxon>
        <taxon>Pseudomonadati</taxon>
        <taxon>Bacteroidota</taxon>
        <taxon>Cytophagia</taxon>
        <taxon>Cytophagales</taxon>
        <taxon>Flectobacillaceae</taxon>
        <taxon>Arcicella</taxon>
    </lineage>
</organism>
<proteinExistence type="predicted"/>
<evidence type="ECO:0000313" key="3">
    <source>
        <dbReference type="Proteomes" id="UP000245489"/>
    </source>
</evidence>
<sequence length="79" mass="9269">MVSSILLFNWTHYGKYVTILSLIIWAVFFFYDYFIGNTARDKASILDNPISQVPKHDHRTQIMTKHVEYDGMLSRAGER</sequence>